<comment type="caution">
    <text evidence="1">The sequence shown here is derived from an EMBL/GenBank/DDBJ whole genome shotgun (WGS) entry which is preliminary data.</text>
</comment>
<sequence length="247" mass="28430">MTIHFWNGNKSKPRQDFERSLLQKILLTTSRSVDDTLLFDDCSDYPNADDEGNIFQTGVDILVTVKGNQKFSGKPFIEINRSLTKALLGQRILFIRADDQARFRSIQSIKQLKVGIPETWVDAELFRHNGFNVVEKGNFDGLFTLLSDKSCDFVCFGANEALDIYQQRVDDKKSIILLKDKMILYPFPLVFYVNANRPDLAKRVEHGLQVLERTGEFEALYQEYFGDIENELALDKREALPLHNPFI</sequence>
<reference evidence="1" key="1">
    <citation type="submission" date="2022-02" db="EMBL/GenBank/DDBJ databases">
        <title>Vibrio sp. nov, a new bacterium isolated from seawater.</title>
        <authorList>
            <person name="Yuan Y."/>
        </authorList>
    </citation>
    <scope>NUCLEOTIDE SEQUENCE</scope>
    <source>
        <strain evidence="1">ZSDZ65</strain>
    </source>
</reference>
<organism evidence="1 2">
    <name type="scientific">Vibrio qingdaonensis</name>
    <dbReference type="NCBI Taxonomy" id="2829491"/>
    <lineage>
        <taxon>Bacteria</taxon>
        <taxon>Pseudomonadati</taxon>
        <taxon>Pseudomonadota</taxon>
        <taxon>Gammaproteobacteria</taxon>
        <taxon>Vibrionales</taxon>
        <taxon>Vibrionaceae</taxon>
        <taxon>Vibrio</taxon>
    </lineage>
</organism>
<evidence type="ECO:0000313" key="1">
    <source>
        <dbReference type="EMBL" id="MCW8346419.1"/>
    </source>
</evidence>
<dbReference type="RefSeq" id="WP_265674978.1">
    <property type="nucleotide sequence ID" value="NZ_JAKRRY010000011.1"/>
</dbReference>
<evidence type="ECO:0000313" key="2">
    <source>
        <dbReference type="Proteomes" id="UP001155587"/>
    </source>
</evidence>
<name>A0A9X3CNN1_9VIBR</name>
<protein>
    <submittedName>
        <fullName evidence="1">Transporter substrate-binding domain-containing protein</fullName>
    </submittedName>
</protein>
<dbReference type="EMBL" id="JAKRRY010000011">
    <property type="protein sequence ID" value="MCW8346419.1"/>
    <property type="molecule type" value="Genomic_DNA"/>
</dbReference>
<dbReference type="SUPFAM" id="SSF53850">
    <property type="entry name" value="Periplasmic binding protein-like II"/>
    <property type="match status" value="1"/>
</dbReference>
<dbReference type="AlphaFoldDB" id="A0A9X3CNN1"/>
<keyword evidence="2" id="KW-1185">Reference proteome</keyword>
<proteinExistence type="predicted"/>
<gene>
    <name evidence="1" type="ORF">MD535_10445</name>
</gene>
<accession>A0A9X3CNN1</accession>
<dbReference type="Proteomes" id="UP001155587">
    <property type="component" value="Unassembled WGS sequence"/>
</dbReference>
<dbReference type="Gene3D" id="3.40.190.10">
    <property type="entry name" value="Periplasmic binding protein-like II"/>
    <property type="match status" value="2"/>
</dbReference>